<gene>
    <name evidence="1" type="ORF">ACFO60_32035</name>
</gene>
<proteinExistence type="predicted"/>
<keyword evidence="2" id="KW-1185">Reference proteome</keyword>
<evidence type="ECO:0000313" key="2">
    <source>
        <dbReference type="Proteomes" id="UP001596004"/>
    </source>
</evidence>
<evidence type="ECO:0000313" key="1">
    <source>
        <dbReference type="EMBL" id="MFC4535417.1"/>
    </source>
</evidence>
<reference evidence="2" key="1">
    <citation type="journal article" date="2019" name="Int. J. Syst. Evol. Microbiol.">
        <title>The Global Catalogue of Microorganisms (GCM) 10K type strain sequencing project: providing services to taxonomists for standard genome sequencing and annotation.</title>
        <authorList>
            <consortium name="The Broad Institute Genomics Platform"/>
            <consortium name="The Broad Institute Genome Sequencing Center for Infectious Disease"/>
            <person name="Wu L."/>
            <person name="Ma J."/>
        </authorList>
    </citation>
    <scope>NUCLEOTIDE SEQUENCE [LARGE SCALE GENOMIC DNA]</scope>
    <source>
        <strain evidence="2">CGMCC 4.7132</strain>
    </source>
</reference>
<dbReference type="RefSeq" id="WP_380847937.1">
    <property type="nucleotide sequence ID" value="NZ_JBHSFP010000031.1"/>
</dbReference>
<name>A0ABV9CRI2_9ACTN</name>
<comment type="caution">
    <text evidence="1">The sequence shown here is derived from an EMBL/GenBank/DDBJ whole genome shotgun (WGS) entry which is preliminary data.</text>
</comment>
<organism evidence="1 2">
    <name type="scientific">Sphaerisporangium dianthi</name>
    <dbReference type="NCBI Taxonomy" id="1436120"/>
    <lineage>
        <taxon>Bacteria</taxon>
        <taxon>Bacillati</taxon>
        <taxon>Actinomycetota</taxon>
        <taxon>Actinomycetes</taxon>
        <taxon>Streptosporangiales</taxon>
        <taxon>Streptosporangiaceae</taxon>
        <taxon>Sphaerisporangium</taxon>
    </lineage>
</organism>
<accession>A0ABV9CRI2</accession>
<sequence length="156" mass="17041">MTALTDRSAITADPRTLIPPDLFSRLAESLARRENLTAGHAERIMEQALAFLLACGLNPGARLSPSPEIDKGWHTFLTYTREYAAFCSRVAGRFIHHTPDDAPDAESASRPETERIGRTIETMRAAGLPVDAELWIPSTACSQCHQGCYDDPGTEG</sequence>
<dbReference type="EMBL" id="JBHSFP010000031">
    <property type="protein sequence ID" value="MFC4535417.1"/>
    <property type="molecule type" value="Genomic_DNA"/>
</dbReference>
<protein>
    <submittedName>
        <fullName evidence="1">Glycine-rich domain-containing protein</fullName>
    </submittedName>
</protein>
<dbReference type="Proteomes" id="UP001596004">
    <property type="component" value="Unassembled WGS sequence"/>
</dbReference>